<name>A0A1R1XWB1_9FUNG</name>
<proteinExistence type="inferred from homology"/>
<dbReference type="OrthoDB" id="2338at2759"/>
<comment type="cofactor">
    <cofactor evidence="5">
        <name>Mn(2+)</name>
        <dbReference type="ChEBI" id="CHEBI:29035"/>
    </cofactor>
    <cofactor evidence="5">
        <name>Co(2+)</name>
        <dbReference type="ChEBI" id="CHEBI:48828"/>
    </cofactor>
    <cofactor evidence="5">
        <name>Cd(2+)</name>
        <dbReference type="ChEBI" id="CHEBI:48775"/>
    </cofactor>
    <text evidence="5">Binds 1 divalent cation per subunit. The enzyme is active with manganese, cobalt or cadmium ions.</text>
</comment>
<dbReference type="AlphaFoldDB" id="A0A1R1XWB1"/>
<dbReference type="SUPFAM" id="SSF51569">
    <property type="entry name" value="Aldolase"/>
    <property type="match status" value="1"/>
</dbReference>
<keyword evidence="6" id="KW-0057">Aromatic amino acid biosynthesis</keyword>
<evidence type="ECO:0000256" key="5">
    <source>
        <dbReference type="PIRSR" id="PIRSR602480-1"/>
    </source>
</evidence>
<evidence type="ECO:0000256" key="6">
    <source>
        <dbReference type="RuleBase" id="RU363071"/>
    </source>
</evidence>
<dbReference type="GO" id="GO:0009073">
    <property type="term" value="P:aromatic amino acid family biosynthetic process"/>
    <property type="evidence" value="ECO:0007669"/>
    <property type="project" value="UniProtKB-KW"/>
</dbReference>
<reference evidence="7 8" key="1">
    <citation type="submission" date="2017-01" db="EMBL/GenBank/DDBJ databases">
        <authorList>
            <person name="Mah S.A."/>
            <person name="Swanson W.J."/>
            <person name="Moy G.W."/>
            <person name="Vacquier V.D."/>
        </authorList>
    </citation>
    <scope>NUCLEOTIDE SEQUENCE [LARGE SCALE GENOMIC DNA]</scope>
    <source>
        <strain evidence="7 8">GSMNP</strain>
    </source>
</reference>
<evidence type="ECO:0000313" key="7">
    <source>
        <dbReference type="EMBL" id="OMJ18952.1"/>
    </source>
</evidence>
<keyword evidence="5" id="KW-0464">Manganese</keyword>
<feature type="binding site" evidence="5">
    <location>
        <position position="359"/>
    </location>
    <ligand>
        <name>phosphoenolpyruvate</name>
        <dbReference type="ChEBI" id="CHEBI:58702"/>
    </ligand>
</feature>
<dbReference type="GO" id="GO:0003849">
    <property type="term" value="F:3-deoxy-7-phosphoheptulonate synthase activity"/>
    <property type="evidence" value="ECO:0007669"/>
    <property type="project" value="UniProtKB-EC"/>
</dbReference>
<dbReference type="Gene3D" id="3.20.20.70">
    <property type="entry name" value="Aldolase class I"/>
    <property type="match status" value="1"/>
</dbReference>
<keyword evidence="6" id="KW-0028">Amino-acid biosynthesis</keyword>
<dbReference type="EC" id="2.5.1.54" evidence="6"/>
<dbReference type="GO" id="GO:0009423">
    <property type="term" value="P:chorismate biosynthetic process"/>
    <property type="evidence" value="ECO:0007669"/>
    <property type="project" value="UniProtKB-UniPathway"/>
</dbReference>
<dbReference type="Proteomes" id="UP000187283">
    <property type="component" value="Unassembled WGS sequence"/>
</dbReference>
<dbReference type="PANTHER" id="PTHR21337:SF0">
    <property type="entry name" value="PHOSPHO-2-DEHYDRO-3-DEOXYHEPTONATE ALDOLASE"/>
    <property type="match status" value="1"/>
</dbReference>
<keyword evidence="3 6" id="KW-0808">Transferase</keyword>
<evidence type="ECO:0000313" key="8">
    <source>
        <dbReference type="Proteomes" id="UP000187283"/>
    </source>
</evidence>
<evidence type="ECO:0000256" key="2">
    <source>
        <dbReference type="ARBA" id="ARBA00008911"/>
    </source>
</evidence>
<protein>
    <recommendedName>
        <fullName evidence="6">Phospho-2-dehydro-3-deoxyheptonate aldolase</fullName>
        <ecNumber evidence="6">2.5.1.54</ecNumber>
    </recommendedName>
</protein>
<comment type="catalytic activity">
    <reaction evidence="4 6">
        <text>D-erythrose 4-phosphate + phosphoenolpyruvate + H2O = 7-phospho-2-dehydro-3-deoxy-D-arabino-heptonate + phosphate</text>
        <dbReference type="Rhea" id="RHEA:14717"/>
        <dbReference type="ChEBI" id="CHEBI:15377"/>
        <dbReference type="ChEBI" id="CHEBI:16897"/>
        <dbReference type="ChEBI" id="CHEBI:43474"/>
        <dbReference type="ChEBI" id="CHEBI:58394"/>
        <dbReference type="ChEBI" id="CHEBI:58702"/>
        <dbReference type="EC" id="2.5.1.54"/>
    </reaction>
</comment>
<accession>A0A1R1XWB1</accession>
<sequence>MTITGSVGDNSWSPDSWRDREIKHNVEYTDSKELNVQIAKLKSLPPLVPAEEIENLRKQLAKASQGEMFLLMGGDCAETFESCNSNEIMDKIKILLQMSLVMIWGMRIPVIRIARMAGQYAKPRSSSTEVVDGNTVLTFRGEILNGMDVNDRKPDPKRLVEAYFHSATTMNYIRSLLGNNFADLNFPHNWNLEWVKNEDVRQEYTNIIKSLADSFDFMKTIGNNPLAQTVNSIDFFTAHEGLVLEYEEALTRKISPISVNKTNSDSLIKNNLSFSSVADLAKKSNSRNVNEYYYNTSAHFLWIGDRTRQIDGAHVEYFRNIRNPIGVKVGPTMKPDELVRILDILDSNFEDGRVTLITRYGAKNVDKNLPAHIRAVQGTRHKVVWCCDPCHGNTVTSPSGLKTRNLDDITTEIKKNIITHNECNSKLNGVHLELTGDYVTECIGGSEHLEHHTLPTKYKSFCDPRLNYLQSLDIAFMISKYFQKGE</sequence>
<feature type="binding site" evidence="5">
    <location>
        <position position="328"/>
    </location>
    <ligand>
        <name>phosphoenolpyruvate</name>
        <dbReference type="ChEBI" id="CHEBI:58702"/>
    </ligand>
</feature>
<dbReference type="STRING" id="133412.A0A1R1XWB1"/>
<gene>
    <name evidence="7" type="ORF">AYI70_g5034</name>
</gene>
<keyword evidence="5" id="KW-0104">Cadmium</keyword>
<comment type="caution">
    <text evidence="7">The sequence shown here is derived from an EMBL/GenBank/DDBJ whole genome shotgun (WGS) entry which is preliminary data.</text>
</comment>
<evidence type="ECO:0000256" key="1">
    <source>
        <dbReference type="ARBA" id="ARBA00004688"/>
    </source>
</evidence>
<dbReference type="InterPro" id="IPR013785">
    <property type="entry name" value="Aldolase_TIM"/>
</dbReference>
<dbReference type="PANTHER" id="PTHR21337">
    <property type="entry name" value="PHOSPHO-2-DEHYDRO-3-DEOXYHEPTONATE ALDOLASE 1, 2"/>
    <property type="match status" value="1"/>
</dbReference>
<keyword evidence="5" id="KW-0170">Cobalt</keyword>
<comment type="similarity">
    <text evidence="2 6">Belongs to the class-II DAHP synthase family.</text>
</comment>
<organism evidence="7 8">
    <name type="scientific">Smittium culicis</name>
    <dbReference type="NCBI Taxonomy" id="133412"/>
    <lineage>
        <taxon>Eukaryota</taxon>
        <taxon>Fungi</taxon>
        <taxon>Fungi incertae sedis</taxon>
        <taxon>Zoopagomycota</taxon>
        <taxon>Kickxellomycotina</taxon>
        <taxon>Harpellomycetes</taxon>
        <taxon>Harpellales</taxon>
        <taxon>Legeriomycetaceae</taxon>
        <taxon>Smittium</taxon>
    </lineage>
</organism>
<dbReference type="Pfam" id="PF01474">
    <property type="entry name" value="DAHP_synth_2"/>
    <property type="match status" value="1"/>
</dbReference>
<feature type="binding site" evidence="5">
    <location>
        <position position="115"/>
    </location>
    <ligand>
        <name>phosphoenolpyruvate</name>
        <dbReference type="ChEBI" id="CHEBI:58702"/>
    </ligand>
</feature>
<dbReference type="UniPathway" id="UPA00053">
    <property type="reaction ID" value="UER00084"/>
</dbReference>
<keyword evidence="8" id="KW-1185">Reference proteome</keyword>
<feature type="binding site" evidence="5">
    <location>
        <position position="391"/>
    </location>
    <ligand>
        <name>Mn(2+)</name>
        <dbReference type="ChEBI" id="CHEBI:29035"/>
    </ligand>
</feature>
<dbReference type="EMBL" id="LSSN01001615">
    <property type="protein sequence ID" value="OMJ18952.1"/>
    <property type="molecule type" value="Genomic_DNA"/>
</dbReference>
<feature type="binding site" evidence="5">
    <location>
        <position position="463"/>
    </location>
    <ligand>
        <name>Mn(2+)</name>
        <dbReference type="ChEBI" id="CHEBI:29035"/>
    </ligand>
</feature>
<dbReference type="InterPro" id="IPR002480">
    <property type="entry name" value="DAHP_synth_2"/>
</dbReference>
<feature type="binding site" evidence="5">
    <location>
        <position position="433"/>
    </location>
    <ligand>
        <name>Mn(2+)</name>
        <dbReference type="ChEBI" id="CHEBI:29035"/>
    </ligand>
</feature>
<dbReference type="GO" id="GO:0008652">
    <property type="term" value="P:amino acid biosynthetic process"/>
    <property type="evidence" value="ECO:0007669"/>
    <property type="project" value="UniProtKB-KW"/>
</dbReference>
<feature type="binding site" evidence="5">
    <location>
        <position position="76"/>
    </location>
    <ligand>
        <name>Mn(2+)</name>
        <dbReference type="ChEBI" id="CHEBI:29035"/>
    </ligand>
</feature>
<evidence type="ECO:0000256" key="3">
    <source>
        <dbReference type="ARBA" id="ARBA00022679"/>
    </source>
</evidence>
<comment type="pathway">
    <text evidence="1 6">Metabolic intermediate biosynthesis; chorismate biosynthesis; chorismate from D-erythrose 4-phosphate and phosphoenolpyruvate: step 1/7.</text>
</comment>
<evidence type="ECO:0000256" key="4">
    <source>
        <dbReference type="ARBA" id="ARBA00047508"/>
    </source>
</evidence>